<evidence type="ECO:0000313" key="1">
    <source>
        <dbReference type="EMBL" id="EJW71154.1"/>
    </source>
</evidence>
<gene>
    <name evidence="1" type="ORF">WUBG_17942</name>
</gene>
<proteinExistence type="predicted"/>
<comment type="caution">
    <text evidence="1">The sequence shown here is derived from an EMBL/GenBank/DDBJ whole genome shotgun (WGS) entry which is preliminary data.</text>
</comment>
<dbReference type="AlphaFoldDB" id="J9E731"/>
<accession>J9E731</accession>
<evidence type="ECO:0000313" key="2">
    <source>
        <dbReference type="Proteomes" id="UP000004810"/>
    </source>
</evidence>
<feature type="non-terminal residue" evidence="1">
    <location>
        <position position="1"/>
    </location>
</feature>
<reference evidence="2" key="1">
    <citation type="submission" date="2012-08" db="EMBL/GenBank/DDBJ databases">
        <title>The Genome Sequence of Wuchereria bancrofti.</title>
        <authorList>
            <person name="Nutman T.B."/>
            <person name="Fink D.L."/>
            <person name="Russ C."/>
            <person name="Young S."/>
            <person name="Zeng Q."/>
            <person name="Koehrsen M."/>
            <person name="Alvarado L."/>
            <person name="Berlin A."/>
            <person name="Chapman S.B."/>
            <person name="Chen Z."/>
            <person name="Freedman E."/>
            <person name="Gellesch M."/>
            <person name="Goldberg J."/>
            <person name="Griggs A."/>
            <person name="Gujja S."/>
            <person name="Heilman E.R."/>
            <person name="Heiman D."/>
            <person name="Hepburn T."/>
            <person name="Howarth C."/>
            <person name="Jen D."/>
            <person name="Larson L."/>
            <person name="Lewis B."/>
            <person name="Mehta T."/>
            <person name="Park D."/>
            <person name="Pearson M."/>
            <person name="Roberts A."/>
            <person name="Saif S."/>
            <person name="Shea T."/>
            <person name="Shenoy N."/>
            <person name="Sisk P."/>
            <person name="Stolte C."/>
            <person name="Sykes S."/>
            <person name="Walk T."/>
            <person name="White J."/>
            <person name="Yandava C."/>
            <person name="Haas B."/>
            <person name="Henn M.R."/>
            <person name="Nusbaum C."/>
            <person name="Birren B."/>
        </authorList>
    </citation>
    <scope>NUCLEOTIDE SEQUENCE [LARGE SCALE GENOMIC DNA]</scope>
    <source>
        <strain evidence="2">NA</strain>
    </source>
</reference>
<name>J9E731_WUCBA</name>
<protein>
    <submittedName>
        <fullName evidence="1">Uncharacterized protein</fullName>
    </submittedName>
</protein>
<sequence length="49" mass="5968">KSTYKNEQMQWYLSEKMHQILEFYLYDSIKTSSYMSSLKLTPIPKEDSR</sequence>
<dbReference type="Proteomes" id="UP000004810">
    <property type="component" value="Unassembled WGS sequence"/>
</dbReference>
<organism evidence="1 2">
    <name type="scientific">Wuchereria bancrofti</name>
    <dbReference type="NCBI Taxonomy" id="6293"/>
    <lineage>
        <taxon>Eukaryota</taxon>
        <taxon>Metazoa</taxon>
        <taxon>Ecdysozoa</taxon>
        <taxon>Nematoda</taxon>
        <taxon>Chromadorea</taxon>
        <taxon>Rhabditida</taxon>
        <taxon>Spirurina</taxon>
        <taxon>Spiruromorpha</taxon>
        <taxon>Filarioidea</taxon>
        <taxon>Onchocercidae</taxon>
        <taxon>Wuchereria</taxon>
    </lineage>
</organism>
<dbReference type="EMBL" id="ADBV01019372">
    <property type="protein sequence ID" value="EJW71154.1"/>
    <property type="molecule type" value="Genomic_DNA"/>
</dbReference>